<gene>
    <name evidence="1" type="ORF">ACN42_g3374</name>
</gene>
<organism evidence="1 2">
    <name type="scientific">Penicillium freii</name>
    <dbReference type="NCBI Taxonomy" id="48697"/>
    <lineage>
        <taxon>Eukaryota</taxon>
        <taxon>Fungi</taxon>
        <taxon>Dikarya</taxon>
        <taxon>Ascomycota</taxon>
        <taxon>Pezizomycotina</taxon>
        <taxon>Eurotiomycetes</taxon>
        <taxon>Eurotiomycetidae</taxon>
        <taxon>Eurotiales</taxon>
        <taxon>Aspergillaceae</taxon>
        <taxon>Penicillium</taxon>
    </lineage>
</organism>
<accession>A0A101MNF7</accession>
<dbReference type="Proteomes" id="UP000055045">
    <property type="component" value="Unassembled WGS sequence"/>
</dbReference>
<protein>
    <submittedName>
        <fullName evidence="1">Uncharacterized protein</fullName>
    </submittedName>
</protein>
<evidence type="ECO:0000313" key="1">
    <source>
        <dbReference type="EMBL" id="KUM63730.1"/>
    </source>
</evidence>
<dbReference type="AlphaFoldDB" id="A0A101MNF7"/>
<comment type="caution">
    <text evidence="1">The sequence shown here is derived from an EMBL/GenBank/DDBJ whole genome shotgun (WGS) entry which is preliminary data.</text>
</comment>
<feature type="non-terminal residue" evidence="1">
    <location>
        <position position="92"/>
    </location>
</feature>
<sequence length="92" mass="9993">MSAIPTNGLSQLHVIDDLITLRGGEKEQPDILACTSGTTIDRYGYFTAKRRDNLINNAAHILKQQGLSVTIIHTTIGCGKQGFPSAQPYLSH</sequence>
<reference evidence="1 2" key="1">
    <citation type="submission" date="2015-10" db="EMBL/GenBank/DDBJ databases">
        <title>Genome sequencing of Penicillium freii.</title>
        <authorList>
            <person name="Nguyen H.D."/>
            <person name="Visagie C.M."/>
            <person name="Seifert K.A."/>
        </authorList>
    </citation>
    <scope>NUCLEOTIDE SEQUENCE [LARGE SCALE GENOMIC DNA]</scope>
    <source>
        <strain evidence="1 2">DAOM 242723</strain>
    </source>
</reference>
<dbReference type="EMBL" id="LLXE01000065">
    <property type="protein sequence ID" value="KUM63730.1"/>
    <property type="molecule type" value="Genomic_DNA"/>
</dbReference>
<proteinExistence type="predicted"/>
<name>A0A101MNF7_PENFR</name>
<keyword evidence="2" id="KW-1185">Reference proteome</keyword>
<evidence type="ECO:0000313" key="2">
    <source>
        <dbReference type="Proteomes" id="UP000055045"/>
    </source>
</evidence>